<dbReference type="EMBL" id="FNTH01000001">
    <property type="protein sequence ID" value="SED85750.1"/>
    <property type="molecule type" value="Genomic_DNA"/>
</dbReference>
<proteinExistence type="predicted"/>
<dbReference type="PANTHER" id="PTHR39639:SF1">
    <property type="entry name" value="DUF262 DOMAIN-CONTAINING PROTEIN"/>
    <property type="match status" value="1"/>
</dbReference>
<dbReference type="PANTHER" id="PTHR39639">
    <property type="entry name" value="CHROMOSOME 16, WHOLE GENOME SHOTGUN SEQUENCE"/>
    <property type="match status" value="1"/>
</dbReference>
<dbReference type="GO" id="GO:0003677">
    <property type="term" value="F:DNA binding"/>
    <property type="evidence" value="ECO:0007669"/>
    <property type="project" value="UniProtKB-KW"/>
</dbReference>
<accession>A0A1H5E4A3</accession>
<organism evidence="3 4">
    <name type="scientific">Bradyrhizobium erythrophlei</name>
    <dbReference type="NCBI Taxonomy" id="1437360"/>
    <lineage>
        <taxon>Bacteria</taxon>
        <taxon>Pseudomonadati</taxon>
        <taxon>Pseudomonadota</taxon>
        <taxon>Alphaproteobacteria</taxon>
        <taxon>Hyphomicrobiales</taxon>
        <taxon>Nitrobacteraceae</taxon>
        <taxon>Bradyrhizobium</taxon>
    </lineage>
</organism>
<feature type="domain" description="GmrSD restriction endonucleases N-terminal" evidence="1">
    <location>
        <begin position="23"/>
        <end position="152"/>
    </location>
</feature>
<dbReference type="InterPro" id="IPR038461">
    <property type="entry name" value="Schlafen_AlbA_2_dom_sf"/>
</dbReference>
<evidence type="ECO:0000259" key="1">
    <source>
        <dbReference type="Pfam" id="PF03235"/>
    </source>
</evidence>
<dbReference type="Pfam" id="PF04326">
    <property type="entry name" value="SLFN_AlbA_2"/>
    <property type="match status" value="1"/>
</dbReference>
<dbReference type="Gene3D" id="3.30.950.30">
    <property type="entry name" value="Schlafen, AAA domain"/>
    <property type="match status" value="1"/>
</dbReference>
<dbReference type="RefSeq" id="WP_092123074.1">
    <property type="nucleotide sequence ID" value="NZ_FNTH01000001.1"/>
</dbReference>
<sequence length="391" mass="44072">MTVSPQGLSIQTLYRLYCDGSLVVNRQYQRKLVWTLAEKQNLIDSVLKNYPLPLFLLAEKPPEHSHSVYEIIDGMQRLNAIFSFVGRERLVNEVKTTFSLVRSAIESQSGDRFFFRTTVYPKPTSNAQKSPFFAVFMAFHDLMFRQGLAPSNNAAILKSLNNLADRIQVGQKHIKTEDRRENIKVVSGLIREGFSRRDVAALSHGPGLVFDFENSIRRSKTETSRYEFKQGIVRLDSDRKIDQDLLEAVICTISAIANLGPELDGFLYLGIADKASDAERIVKLDSVKPVRFEHVDVVGIDREAKLLKLSMDKFMRILEDAISKSKLGDPLKTQVLSAMDVVTYKGFSVVRLRIPKQTSPTFVGNDCYRRVGSSTKLATGPEIAAITKQFN</sequence>
<dbReference type="InterPro" id="IPR004919">
    <property type="entry name" value="GmrSD_N"/>
</dbReference>
<dbReference type="Pfam" id="PF03235">
    <property type="entry name" value="GmrSD_N"/>
    <property type="match status" value="1"/>
</dbReference>
<dbReference type="Proteomes" id="UP000198992">
    <property type="component" value="Unassembled WGS sequence"/>
</dbReference>
<feature type="domain" description="Schlafen AlbA-2" evidence="2">
    <location>
        <begin position="222"/>
        <end position="378"/>
    </location>
</feature>
<gene>
    <name evidence="3" type="ORF">SAMN05444164_6053</name>
</gene>
<evidence type="ECO:0000259" key="2">
    <source>
        <dbReference type="Pfam" id="PF04326"/>
    </source>
</evidence>
<dbReference type="InterPro" id="IPR007421">
    <property type="entry name" value="Schlafen_AlbA_2_dom"/>
</dbReference>
<protein>
    <submittedName>
        <fullName evidence="3">Putative DNA-binding domain-containing protein</fullName>
    </submittedName>
</protein>
<reference evidence="3 4" key="1">
    <citation type="submission" date="2016-10" db="EMBL/GenBank/DDBJ databases">
        <authorList>
            <person name="de Groot N.N."/>
        </authorList>
    </citation>
    <scope>NUCLEOTIDE SEQUENCE [LARGE SCALE GENOMIC DNA]</scope>
    <source>
        <strain evidence="3 4">MT12</strain>
    </source>
</reference>
<evidence type="ECO:0000313" key="4">
    <source>
        <dbReference type="Proteomes" id="UP000198992"/>
    </source>
</evidence>
<evidence type="ECO:0000313" key="3">
    <source>
        <dbReference type="EMBL" id="SED85750.1"/>
    </source>
</evidence>
<name>A0A1H5E4A3_9BRAD</name>
<dbReference type="AlphaFoldDB" id="A0A1H5E4A3"/>
<keyword evidence="3" id="KW-0238">DNA-binding</keyword>
<dbReference type="OrthoDB" id="8219936at2"/>